<proteinExistence type="predicted"/>
<dbReference type="Proteomes" id="UP000316628">
    <property type="component" value="Unassembled WGS sequence"/>
</dbReference>
<dbReference type="OrthoDB" id="3688891at2"/>
<evidence type="ECO:0008006" key="4">
    <source>
        <dbReference type="Google" id="ProtNLM"/>
    </source>
</evidence>
<keyword evidence="3" id="KW-1185">Reference proteome</keyword>
<name>A0A543JFZ1_9PSEU</name>
<gene>
    <name evidence="2" type="ORF">FHX81_4145</name>
</gene>
<comment type="caution">
    <text evidence="2">The sequence shown here is derived from an EMBL/GenBank/DDBJ whole genome shotgun (WGS) entry which is preliminary data.</text>
</comment>
<sequence length="141" mass="14653">MSTDTIKPSRALRRLGRGAATTAAAIALGALGTVPALAVEPTAPSTDTGPAIAAGPYIGSNSGGAWLRNAAYLGDQYKVKYVGNGTSVTMVCWIDTQWVHPPNSDYSSNRWFKVDVPSVGVYKAYVHSSLVEAQAAVGHCG</sequence>
<reference evidence="2 3" key="1">
    <citation type="submission" date="2019-06" db="EMBL/GenBank/DDBJ databases">
        <title>Sequencing the genomes of 1000 actinobacteria strains.</title>
        <authorList>
            <person name="Klenk H.-P."/>
        </authorList>
    </citation>
    <scope>NUCLEOTIDE SEQUENCE [LARGE SCALE GENOMIC DNA]</scope>
    <source>
        <strain evidence="2 3">DSM 45456</strain>
    </source>
</reference>
<dbReference type="RefSeq" id="WP_141979686.1">
    <property type="nucleotide sequence ID" value="NZ_VFPP01000001.1"/>
</dbReference>
<dbReference type="EMBL" id="VFPP01000001">
    <property type="protein sequence ID" value="TQM81768.1"/>
    <property type="molecule type" value="Genomic_DNA"/>
</dbReference>
<evidence type="ECO:0000313" key="2">
    <source>
        <dbReference type="EMBL" id="TQM81768.1"/>
    </source>
</evidence>
<feature type="signal peptide" evidence="1">
    <location>
        <begin position="1"/>
        <end position="38"/>
    </location>
</feature>
<accession>A0A543JFZ1</accession>
<keyword evidence="1" id="KW-0732">Signal</keyword>
<evidence type="ECO:0000256" key="1">
    <source>
        <dbReference type="SAM" id="SignalP"/>
    </source>
</evidence>
<protein>
    <recommendedName>
        <fullName evidence="4">SH3 domain-containing protein</fullName>
    </recommendedName>
</protein>
<feature type="chain" id="PRO_5021718352" description="SH3 domain-containing protein" evidence="1">
    <location>
        <begin position="39"/>
        <end position="141"/>
    </location>
</feature>
<dbReference type="AlphaFoldDB" id="A0A543JFZ1"/>
<evidence type="ECO:0000313" key="3">
    <source>
        <dbReference type="Proteomes" id="UP000316628"/>
    </source>
</evidence>
<organism evidence="2 3">
    <name type="scientific">Saccharothrix saharensis</name>
    <dbReference type="NCBI Taxonomy" id="571190"/>
    <lineage>
        <taxon>Bacteria</taxon>
        <taxon>Bacillati</taxon>
        <taxon>Actinomycetota</taxon>
        <taxon>Actinomycetes</taxon>
        <taxon>Pseudonocardiales</taxon>
        <taxon>Pseudonocardiaceae</taxon>
        <taxon>Saccharothrix</taxon>
    </lineage>
</organism>